<dbReference type="InterPro" id="IPR038461">
    <property type="entry name" value="Schlafen_AlbA_2_dom_sf"/>
</dbReference>
<evidence type="ECO:0000313" key="3">
    <source>
        <dbReference type="EMBL" id="RXN86708.1"/>
    </source>
</evidence>
<feature type="domain" description="Schlafen AlbA-2" evidence="1">
    <location>
        <begin position="22"/>
        <end position="151"/>
    </location>
</feature>
<dbReference type="InterPro" id="IPR038475">
    <property type="entry name" value="RecG_C_sf"/>
</dbReference>
<accession>A0A4V1MRW2</accession>
<evidence type="ECO:0000313" key="4">
    <source>
        <dbReference type="Proteomes" id="UP000290849"/>
    </source>
</evidence>
<evidence type="ECO:0000259" key="2">
    <source>
        <dbReference type="Pfam" id="PF21247"/>
    </source>
</evidence>
<proteinExistence type="predicted"/>
<sequence length="517" mass="57987">MTITNVKLPLNLNDLLRQRTVEGERIEYKAGWNPDAIIRTLCAFANDFENLGGGYVVIGQDCDASGQPVFPPVGLPDNQLDKIQRELLAHCQLIQPPYFPVLSIGVVEDRNLIVLQAPGGQTRPYKAPEAVTANKKTWRYYIRRYSSTVEAKGDTEQELLSLAAKVPFDDRFNQFARVDDLAKPLMQDFLQEVGSELVADAPGLSVEALARQMNVAGGPTESPWPKNVGLLFFNETPERFFPGVQIDVVWFPEGAGGDRFDEKIFKGPLARMTREALGYIQRNYLIETVIKHPDRAEATRIWNFPFAAIEEAVVNAVYHRSYEEREPIEVRISHEELVVVSYPGPDRSIKMEDLKAGRAVSRRYRNRRIGEFLKELDMTEGRSTGIPKILKEMAANGSPAPLFDTDDDRLSFVIRLPRHPMALASTPEVTPEVAPEVAPEAQKVVRALPTALSRQELQDALGLKDDEHFRKAYLLPALASGLIEMTLPDKPRSSKQRYRLTAAGRRWLALRPDGSSS</sequence>
<dbReference type="Gene3D" id="3.30.950.30">
    <property type="entry name" value="Schlafen, AAA domain"/>
    <property type="match status" value="1"/>
</dbReference>
<reference evidence="3 4" key="1">
    <citation type="journal article" date="2017" name="Int. J. Syst. Evol. Microbiol.">
        <title>Achromobacter aloeverae sp. nov., isolated from the root of Aloe vera (L.) Burm.f.</title>
        <authorList>
            <person name="Kuncharoen N."/>
            <person name="Muramatsu Y."/>
            <person name="Shibata C."/>
            <person name="Kamakura Y."/>
            <person name="Nakagawa Y."/>
            <person name="Tanasupawat S."/>
        </authorList>
    </citation>
    <scope>NUCLEOTIDE SEQUENCE [LARGE SCALE GENOMIC DNA]</scope>
    <source>
        <strain evidence="3 4">AVA-1</strain>
    </source>
</reference>
<dbReference type="Gene3D" id="3.30.565.60">
    <property type="match status" value="1"/>
</dbReference>
<comment type="caution">
    <text evidence="3">The sequence shown here is derived from an EMBL/GenBank/DDBJ whole genome shotgun (WGS) entry which is preliminary data.</text>
</comment>
<dbReference type="Pfam" id="PF04326">
    <property type="entry name" value="SLFN_AlbA_2"/>
    <property type="match status" value="1"/>
</dbReference>
<dbReference type="AlphaFoldDB" id="A0A4V1MRW2"/>
<dbReference type="InterPro" id="IPR007421">
    <property type="entry name" value="Schlafen_AlbA_2_dom"/>
</dbReference>
<dbReference type="InterPro" id="IPR049514">
    <property type="entry name" value="Fic-like_C"/>
</dbReference>
<dbReference type="PANTHER" id="PTHR30595">
    <property type="entry name" value="GLPR-RELATED TRANSCRIPTIONAL REPRESSOR"/>
    <property type="match status" value="1"/>
</dbReference>
<keyword evidence="4" id="KW-1185">Reference proteome</keyword>
<evidence type="ECO:0000259" key="1">
    <source>
        <dbReference type="Pfam" id="PF04326"/>
    </source>
</evidence>
<dbReference type="EMBL" id="PYAL01000005">
    <property type="protein sequence ID" value="RXN86708.1"/>
    <property type="molecule type" value="Genomic_DNA"/>
</dbReference>
<feature type="domain" description="Filamentation induced by cAMP protein Fic-like C-terminal" evidence="2">
    <location>
        <begin position="442"/>
        <end position="501"/>
    </location>
</feature>
<dbReference type="RefSeq" id="WP_129151709.1">
    <property type="nucleotide sequence ID" value="NZ_JBHSDO010000012.1"/>
</dbReference>
<dbReference type="Pfam" id="PF13749">
    <property type="entry name" value="HATPase_c_4"/>
    <property type="match status" value="1"/>
</dbReference>
<gene>
    <name evidence="3" type="ORF">C7R54_17425</name>
</gene>
<protein>
    <submittedName>
        <fullName evidence="3">Transcriptional regulator</fullName>
    </submittedName>
</protein>
<dbReference type="Proteomes" id="UP000290849">
    <property type="component" value="Unassembled WGS sequence"/>
</dbReference>
<name>A0A4V1MRW2_9BURK</name>
<organism evidence="3 4">
    <name type="scientific">Achromobacter aloeverae</name>
    <dbReference type="NCBI Taxonomy" id="1750518"/>
    <lineage>
        <taxon>Bacteria</taxon>
        <taxon>Pseudomonadati</taxon>
        <taxon>Pseudomonadota</taxon>
        <taxon>Betaproteobacteria</taxon>
        <taxon>Burkholderiales</taxon>
        <taxon>Alcaligenaceae</taxon>
        <taxon>Achromobacter</taxon>
    </lineage>
</organism>
<dbReference type="OrthoDB" id="9768354at2"/>
<dbReference type="Pfam" id="PF21247">
    <property type="entry name" value="Fic-like_C"/>
    <property type="match status" value="1"/>
</dbReference>
<dbReference type="PANTHER" id="PTHR30595:SF6">
    <property type="entry name" value="SCHLAFEN ALBA-2 DOMAIN-CONTAINING PROTEIN"/>
    <property type="match status" value="1"/>
</dbReference>